<feature type="chain" id="PRO_5036921399" evidence="2">
    <location>
        <begin position="23"/>
        <end position="441"/>
    </location>
</feature>
<dbReference type="RefSeq" id="WP_202246010.1">
    <property type="nucleotide sequence ID" value="NZ_JAESIY010000011.1"/>
</dbReference>
<protein>
    <submittedName>
        <fullName evidence="3">TolC family protein</fullName>
    </submittedName>
</protein>
<evidence type="ECO:0000256" key="2">
    <source>
        <dbReference type="SAM" id="SignalP"/>
    </source>
</evidence>
<evidence type="ECO:0000313" key="4">
    <source>
        <dbReference type="Proteomes" id="UP000659388"/>
    </source>
</evidence>
<accession>A0A937F854</accession>
<dbReference type="PANTHER" id="PTHR30203:SF23">
    <property type="entry name" value="OUTER MEMBRANE EFFLUX PROTEIN"/>
    <property type="match status" value="1"/>
</dbReference>
<feature type="signal peptide" evidence="2">
    <location>
        <begin position="1"/>
        <end position="22"/>
    </location>
</feature>
<keyword evidence="2" id="KW-0732">Signal</keyword>
<dbReference type="PANTHER" id="PTHR30203">
    <property type="entry name" value="OUTER MEMBRANE CATION EFFLUX PROTEIN"/>
    <property type="match status" value="1"/>
</dbReference>
<dbReference type="GO" id="GO:0015562">
    <property type="term" value="F:efflux transmembrane transporter activity"/>
    <property type="evidence" value="ECO:0007669"/>
    <property type="project" value="InterPro"/>
</dbReference>
<gene>
    <name evidence="3" type="ORF">JL102_18840</name>
</gene>
<dbReference type="AlphaFoldDB" id="A0A937F854"/>
<comment type="similarity">
    <text evidence="1">Belongs to the outer membrane factor (OMF) (TC 1.B.17) family.</text>
</comment>
<reference evidence="3" key="1">
    <citation type="submission" date="2021-01" db="EMBL/GenBank/DDBJ databases">
        <title>Fulvivirga kasyanovii gen. nov., sp nov., a novel member of the phylum Bacteroidetes isolated from seawater in a mussel farm.</title>
        <authorList>
            <person name="Zhao L.-H."/>
            <person name="Wang Z.-J."/>
        </authorList>
    </citation>
    <scope>NUCLEOTIDE SEQUENCE</scope>
    <source>
        <strain evidence="3">2943</strain>
    </source>
</reference>
<dbReference type="InterPro" id="IPR003423">
    <property type="entry name" value="OMP_efflux"/>
</dbReference>
<evidence type="ECO:0000313" key="3">
    <source>
        <dbReference type="EMBL" id="MBL3658217.1"/>
    </source>
</evidence>
<dbReference type="InterPro" id="IPR010131">
    <property type="entry name" value="MdtP/NodT-like"/>
</dbReference>
<sequence length="441" mass="50542">MKAVKNIIITSIILFTSALCYAQEKELTLSQDEAEALLLKNNLGLLAEQLNIDIAEAEVIQTKVWPNPTLTIDEVNLWSTSYQKKTGETLPSLFGSESFGRQRQISAQIVQLVQLAGKRKKRIAIEQVNKEIADAYLEDFLLSLRTEFRETIFEFQYSKVYIDLLERQVSSLAMLINSYKQQYEEGNINKADLIRLKATHMAMKDELIEINKKLNHQEGQLIVMLNLDDSTALSFTEIFDESFNYGVNPEEIEVTRLQELALEHQPSLLIASHQVNKANKQYAYEKALRTPDLTLSVGYDRGGNIMQDFVGVGFALDLPIFDRNKGGIKRAQAEIDQAQLIQQEATLKVKSEVRQKLKNLQQIASFFETINASYVSDLDKSMAAYNQFFKDQTVNMLSYLDFMEAYIDNMHIIFENQMQYLTALEELNYITGLNLQHRQKN</sequence>
<comment type="caution">
    <text evidence="3">The sequence shown here is derived from an EMBL/GenBank/DDBJ whole genome shotgun (WGS) entry which is preliminary data.</text>
</comment>
<dbReference type="Pfam" id="PF02321">
    <property type="entry name" value="OEP"/>
    <property type="match status" value="2"/>
</dbReference>
<dbReference type="SUPFAM" id="SSF56954">
    <property type="entry name" value="Outer membrane efflux proteins (OEP)"/>
    <property type="match status" value="1"/>
</dbReference>
<organism evidence="3 4">
    <name type="scientific">Fulvivirga sediminis</name>
    <dbReference type="NCBI Taxonomy" id="2803949"/>
    <lineage>
        <taxon>Bacteria</taxon>
        <taxon>Pseudomonadati</taxon>
        <taxon>Bacteroidota</taxon>
        <taxon>Cytophagia</taxon>
        <taxon>Cytophagales</taxon>
        <taxon>Fulvivirgaceae</taxon>
        <taxon>Fulvivirga</taxon>
    </lineage>
</organism>
<dbReference type="Gene3D" id="1.20.1600.10">
    <property type="entry name" value="Outer membrane efflux proteins (OEP)"/>
    <property type="match status" value="1"/>
</dbReference>
<evidence type="ECO:0000256" key="1">
    <source>
        <dbReference type="ARBA" id="ARBA00007613"/>
    </source>
</evidence>
<name>A0A937F854_9BACT</name>
<keyword evidence="4" id="KW-1185">Reference proteome</keyword>
<proteinExistence type="inferred from homology"/>
<dbReference type="Proteomes" id="UP000659388">
    <property type="component" value="Unassembled WGS sequence"/>
</dbReference>
<dbReference type="EMBL" id="JAESIY010000011">
    <property type="protein sequence ID" value="MBL3658217.1"/>
    <property type="molecule type" value="Genomic_DNA"/>
</dbReference>